<protein>
    <submittedName>
        <fullName evidence="1">Uncharacterized protein</fullName>
    </submittedName>
</protein>
<name>A0ACB8XX98_9ASTR</name>
<reference evidence="1 2" key="2">
    <citation type="journal article" date="2022" name="Mol. Ecol. Resour.">
        <title>The genomes of chicory, endive, great burdock and yacon provide insights into Asteraceae paleo-polyploidization history and plant inulin production.</title>
        <authorList>
            <person name="Fan W."/>
            <person name="Wang S."/>
            <person name="Wang H."/>
            <person name="Wang A."/>
            <person name="Jiang F."/>
            <person name="Liu H."/>
            <person name="Zhao H."/>
            <person name="Xu D."/>
            <person name="Zhang Y."/>
        </authorList>
    </citation>
    <scope>NUCLEOTIDE SEQUENCE [LARGE SCALE GENOMIC DNA]</scope>
    <source>
        <strain evidence="2">cv. Yunnan</strain>
        <tissue evidence="1">Leaves</tissue>
    </source>
</reference>
<organism evidence="1 2">
    <name type="scientific">Smallanthus sonchifolius</name>
    <dbReference type="NCBI Taxonomy" id="185202"/>
    <lineage>
        <taxon>Eukaryota</taxon>
        <taxon>Viridiplantae</taxon>
        <taxon>Streptophyta</taxon>
        <taxon>Embryophyta</taxon>
        <taxon>Tracheophyta</taxon>
        <taxon>Spermatophyta</taxon>
        <taxon>Magnoliopsida</taxon>
        <taxon>eudicotyledons</taxon>
        <taxon>Gunneridae</taxon>
        <taxon>Pentapetalae</taxon>
        <taxon>asterids</taxon>
        <taxon>campanulids</taxon>
        <taxon>Asterales</taxon>
        <taxon>Asteraceae</taxon>
        <taxon>Asteroideae</taxon>
        <taxon>Heliantheae alliance</taxon>
        <taxon>Millerieae</taxon>
        <taxon>Smallanthus</taxon>
    </lineage>
</organism>
<sequence length="94" mass="10466">MKGLHADPHIKKTKAQSTESITKQSTHELCEASVGGMLDLNLANWISNKHSGHGGRSHGLSDANERDGFRLNQTVRQSISPYNSVLCFCYFKMF</sequence>
<dbReference type="EMBL" id="CM042046">
    <property type="protein sequence ID" value="KAI3676036.1"/>
    <property type="molecule type" value="Genomic_DNA"/>
</dbReference>
<accession>A0ACB8XX98</accession>
<gene>
    <name evidence="1" type="ORF">L1987_85632</name>
</gene>
<keyword evidence="2" id="KW-1185">Reference proteome</keyword>
<evidence type="ECO:0000313" key="1">
    <source>
        <dbReference type="EMBL" id="KAI3676036.1"/>
    </source>
</evidence>
<proteinExistence type="predicted"/>
<dbReference type="Proteomes" id="UP001056120">
    <property type="component" value="Linkage Group LG29"/>
</dbReference>
<reference evidence="2" key="1">
    <citation type="journal article" date="2022" name="Mol. Ecol. Resour.">
        <title>The genomes of chicory, endive, great burdock and yacon provide insights into Asteraceae palaeo-polyploidization history and plant inulin production.</title>
        <authorList>
            <person name="Fan W."/>
            <person name="Wang S."/>
            <person name="Wang H."/>
            <person name="Wang A."/>
            <person name="Jiang F."/>
            <person name="Liu H."/>
            <person name="Zhao H."/>
            <person name="Xu D."/>
            <person name="Zhang Y."/>
        </authorList>
    </citation>
    <scope>NUCLEOTIDE SEQUENCE [LARGE SCALE GENOMIC DNA]</scope>
    <source>
        <strain evidence="2">cv. Yunnan</strain>
    </source>
</reference>
<comment type="caution">
    <text evidence="1">The sequence shown here is derived from an EMBL/GenBank/DDBJ whole genome shotgun (WGS) entry which is preliminary data.</text>
</comment>
<evidence type="ECO:0000313" key="2">
    <source>
        <dbReference type="Proteomes" id="UP001056120"/>
    </source>
</evidence>